<name>A0A0B4XEX2_9GAMM</name>
<dbReference type="InterPro" id="IPR025365">
    <property type="entry name" value="DUF4269"/>
</dbReference>
<accession>A0A0B4XEX2</accession>
<dbReference type="EMBL" id="CP004387">
    <property type="protein sequence ID" value="AJD46564.1"/>
    <property type="molecule type" value="Genomic_DNA"/>
</dbReference>
<organism evidence="1 2">
    <name type="scientific">Isoalcanivorax pacificus W11-5</name>
    <dbReference type="NCBI Taxonomy" id="391936"/>
    <lineage>
        <taxon>Bacteria</taxon>
        <taxon>Pseudomonadati</taxon>
        <taxon>Pseudomonadota</taxon>
        <taxon>Gammaproteobacteria</taxon>
        <taxon>Oceanospirillales</taxon>
        <taxon>Alcanivoracaceae</taxon>
        <taxon>Isoalcanivorax</taxon>
    </lineage>
</organism>
<keyword evidence="2" id="KW-1185">Reference proteome</keyword>
<evidence type="ECO:0000313" key="1">
    <source>
        <dbReference type="EMBL" id="AJD46564.1"/>
    </source>
</evidence>
<proteinExistence type="predicted"/>
<dbReference type="OrthoDB" id="6402248at2"/>
<gene>
    <name evidence="1" type="ORF">S7S_00700</name>
</gene>
<reference evidence="1 2" key="1">
    <citation type="journal article" date="2012" name="J. Bacteriol.">
        <title>Genome sequence of an alkane-degrading bacterium, Alcanivorax pacificus type strain W11-5, isolated from deep sea sediment.</title>
        <authorList>
            <person name="Lai Q."/>
            <person name="Shao Z."/>
        </authorList>
    </citation>
    <scope>NUCLEOTIDE SEQUENCE [LARGE SCALE GENOMIC DNA]</scope>
    <source>
        <strain evidence="1 2">W11-5</strain>
    </source>
</reference>
<protein>
    <submittedName>
        <fullName evidence="1">Uncharacterized protein</fullName>
    </submittedName>
</protein>
<dbReference type="Pfam" id="PF14091">
    <property type="entry name" value="DUF4269"/>
    <property type="match status" value="1"/>
</dbReference>
<evidence type="ECO:0000313" key="2">
    <source>
        <dbReference type="Proteomes" id="UP000006764"/>
    </source>
</evidence>
<dbReference type="Proteomes" id="UP000006764">
    <property type="component" value="Chromosome"/>
</dbReference>
<dbReference type="HOGENOM" id="CLU_2893890_0_0_6"/>
<dbReference type="RefSeq" id="WP_008739181.1">
    <property type="nucleotide sequence ID" value="NZ_CP004387.1"/>
</dbReference>
<dbReference type="AlphaFoldDB" id="A0A0B4XEX2"/>
<sequence length="62" mass="6760">MFEIYDLSVPPAKQLAVRHYRVMERLSRLGGASLQIAVPTCRQQGLKTEPAIATVLGLPGNP</sequence>
<dbReference type="KEGG" id="apac:S7S_00700"/>